<dbReference type="Pfam" id="PF22936">
    <property type="entry name" value="Pol_BBD"/>
    <property type="match status" value="1"/>
</dbReference>
<gene>
    <name evidence="2" type="ORF">PVAP13_8KG284629</name>
</gene>
<reference evidence="2" key="1">
    <citation type="submission" date="2020-05" db="EMBL/GenBank/DDBJ databases">
        <title>WGS assembly of Panicum virgatum.</title>
        <authorList>
            <person name="Lovell J.T."/>
            <person name="Jenkins J."/>
            <person name="Shu S."/>
            <person name="Juenger T.E."/>
            <person name="Schmutz J."/>
        </authorList>
    </citation>
    <scope>NUCLEOTIDE SEQUENCE</scope>
    <source>
        <strain evidence="2">AP13</strain>
    </source>
</reference>
<name>A0A8T0PR68_PANVG</name>
<organism evidence="2 3">
    <name type="scientific">Panicum virgatum</name>
    <name type="common">Blackwell switchgrass</name>
    <dbReference type="NCBI Taxonomy" id="38727"/>
    <lineage>
        <taxon>Eukaryota</taxon>
        <taxon>Viridiplantae</taxon>
        <taxon>Streptophyta</taxon>
        <taxon>Embryophyta</taxon>
        <taxon>Tracheophyta</taxon>
        <taxon>Spermatophyta</taxon>
        <taxon>Magnoliopsida</taxon>
        <taxon>Liliopsida</taxon>
        <taxon>Poales</taxon>
        <taxon>Poaceae</taxon>
        <taxon>PACMAD clade</taxon>
        <taxon>Panicoideae</taxon>
        <taxon>Panicodae</taxon>
        <taxon>Paniceae</taxon>
        <taxon>Panicinae</taxon>
        <taxon>Panicum</taxon>
        <taxon>Panicum sect. Hiantes</taxon>
    </lineage>
</organism>
<accession>A0A8T0PR68</accession>
<keyword evidence="3" id="KW-1185">Reference proteome</keyword>
<dbReference type="InterPro" id="IPR054722">
    <property type="entry name" value="PolX-like_BBD"/>
</dbReference>
<evidence type="ECO:0000313" key="2">
    <source>
        <dbReference type="EMBL" id="KAG2562812.1"/>
    </source>
</evidence>
<feature type="domain" description="Retrovirus-related Pol polyprotein from transposon TNT 1-94-like beta-barrel" evidence="1">
    <location>
        <begin position="27"/>
        <end position="99"/>
    </location>
</feature>
<dbReference type="AlphaFoldDB" id="A0A8T0PR68"/>
<protein>
    <recommendedName>
        <fullName evidence="1">Retrovirus-related Pol polyprotein from transposon TNT 1-94-like beta-barrel domain-containing protein</fullName>
    </recommendedName>
</protein>
<sequence>MASPTSPAAASSGTGGNSSANAGQADWFMATCATNHMTGDRTLISNLVPVSNQVIEAGNGKGMMVCGRGSVNTETVVLPDVWYVPGLTVNLVSVGQLTEDPDLSISMGGGMCRISRTSDGSVLGRAPLRSDTKYYVVDFLKVRRN</sequence>
<evidence type="ECO:0000259" key="1">
    <source>
        <dbReference type="Pfam" id="PF22936"/>
    </source>
</evidence>
<dbReference type="EMBL" id="CM029051">
    <property type="protein sequence ID" value="KAG2562812.1"/>
    <property type="molecule type" value="Genomic_DNA"/>
</dbReference>
<proteinExistence type="predicted"/>
<dbReference type="Proteomes" id="UP000823388">
    <property type="component" value="Chromosome 8K"/>
</dbReference>
<comment type="caution">
    <text evidence="2">The sequence shown here is derived from an EMBL/GenBank/DDBJ whole genome shotgun (WGS) entry which is preliminary data.</text>
</comment>
<evidence type="ECO:0000313" key="3">
    <source>
        <dbReference type="Proteomes" id="UP000823388"/>
    </source>
</evidence>